<dbReference type="Gene3D" id="1.10.4160.10">
    <property type="entry name" value="Hydantoin permease"/>
    <property type="match status" value="1"/>
</dbReference>
<evidence type="ECO:0000256" key="7">
    <source>
        <dbReference type="PIRNR" id="PIRNR002744"/>
    </source>
</evidence>
<feature type="transmembrane region" description="Helical" evidence="8">
    <location>
        <begin position="147"/>
        <end position="167"/>
    </location>
</feature>
<dbReference type="Pfam" id="PF02133">
    <property type="entry name" value="Transp_cyt_pur"/>
    <property type="match status" value="1"/>
</dbReference>
<keyword evidence="10" id="KW-1185">Reference proteome</keyword>
<dbReference type="PIRSF" id="PIRSF002744">
    <property type="entry name" value="Pur-cyt_permease"/>
    <property type="match status" value="1"/>
</dbReference>
<dbReference type="RefSeq" id="WP_042408871.1">
    <property type="nucleotide sequence ID" value="NZ_CBYN010000099.1"/>
</dbReference>
<evidence type="ECO:0000256" key="3">
    <source>
        <dbReference type="ARBA" id="ARBA00022448"/>
    </source>
</evidence>
<gene>
    <name evidence="9" type="ORF">CJEDD_11340</name>
</gene>
<feature type="transmembrane region" description="Helical" evidence="8">
    <location>
        <begin position="407"/>
        <end position="424"/>
    </location>
</feature>
<feature type="transmembrane region" description="Helical" evidence="8">
    <location>
        <begin position="335"/>
        <end position="353"/>
    </location>
</feature>
<dbReference type="CDD" id="cd11484">
    <property type="entry name" value="SLC-NCS1sbd_CobB-like"/>
    <property type="match status" value="1"/>
</dbReference>
<keyword evidence="5 8" id="KW-1133">Transmembrane helix</keyword>
<organism evidence="9 10">
    <name type="scientific">Corynebacterium jeddahense</name>
    <dbReference type="NCBI Taxonomy" id="1414719"/>
    <lineage>
        <taxon>Bacteria</taxon>
        <taxon>Bacillati</taxon>
        <taxon>Actinomycetota</taxon>
        <taxon>Actinomycetes</taxon>
        <taxon>Mycobacteriales</taxon>
        <taxon>Corynebacteriaceae</taxon>
        <taxon>Corynebacterium</taxon>
    </lineage>
</organism>
<evidence type="ECO:0000256" key="2">
    <source>
        <dbReference type="ARBA" id="ARBA00008974"/>
    </source>
</evidence>
<evidence type="ECO:0000313" key="9">
    <source>
        <dbReference type="EMBL" id="WCZ39837.1"/>
    </source>
</evidence>
<evidence type="ECO:0000256" key="8">
    <source>
        <dbReference type="SAM" id="Phobius"/>
    </source>
</evidence>
<dbReference type="InterPro" id="IPR001248">
    <property type="entry name" value="Pur-cyt_permease"/>
</dbReference>
<feature type="transmembrane region" description="Helical" evidence="8">
    <location>
        <begin position="107"/>
        <end position="127"/>
    </location>
</feature>
<feature type="transmembrane region" description="Helical" evidence="8">
    <location>
        <begin position="244"/>
        <end position="270"/>
    </location>
</feature>
<comment type="subcellular location">
    <subcellularLocation>
        <location evidence="1">Membrane</location>
        <topology evidence="1">Multi-pass membrane protein</topology>
    </subcellularLocation>
</comment>
<comment type="similarity">
    <text evidence="2 7">Belongs to the purine-cytosine permease (2.A.39) family.</text>
</comment>
<feature type="transmembrane region" description="Helical" evidence="8">
    <location>
        <begin position="41"/>
        <end position="61"/>
    </location>
</feature>
<proteinExistence type="inferred from homology"/>
<feature type="transmembrane region" description="Helical" evidence="8">
    <location>
        <begin position="174"/>
        <end position="193"/>
    </location>
</feature>
<keyword evidence="3 7" id="KW-0813">Transport</keyword>
<evidence type="ECO:0000256" key="1">
    <source>
        <dbReference type="ARBA" id="ARBA00004141"/>
    </source>
</evidence>
<evidence type="ECO:0000256" key="5">
    <source>
        <dbReference type="ARBA" id="ARBA00022989"/>
    </source>
</evidence>
<evidence type="ECO:0000256" key="4">
    <source>
        <dbReference type="ARBA" id="ARBA00022692"/>
    </source>
</evidence>
<name>A0ABY7UMZ3_9CORY</name>
<keyword evidence="6 7" id="KW-0472">Membrane</keyword>
<accession>A0ABY7UMZ3</accession>
<dbReference type="PANTHER" id="PTHR31806">
    <property type="entry name" value="PURINE-CYTOSINE PERMEASE FCY2-RELATED"/>
    <property type="match status" value="1"/>
</dbReference>
<feature type="transmembrane region" description="Helical" evidence="8">
    <location>
        <begin position="290"/>
        <end position="315"/>
    </location>
</feature>
<dbReference type="PANTHER" id="PTHR31806:SF1">
    <property type="entry name" value="PURINE-CYTOSINE PERMEASE FCY2-RELATED"/>
    <property type="match status" value="1"/>
</dbReference>
<evidence type="ECO:0000313" key="10">
    <source>
        <dbReference type="Proteomes" id="UP001218071"/>
    </source>
</evidence>
<reference evidence="9 10" key="1">
    <citation type="submission" date="2020-10" db="EMBL/GenBank/DDBJ databases">
        <title>Complete genome sequence of Corynebacterium jeddahense DSM 45997, type strain of Corynebacterium jeddahense.</title>
        <authorList>
            <person name="Busche T."/>
            <person name="Kalinowski J."/>
            <person name="Ruckert C."/>
        </authorList>
    </citation>
    <scope>NUCLEOTIDE SEQUENCE [LARGE SCALE GENOMIC DNA]</scope>
    <source>
        <strain evidence="9 10">DSM 45997</strain>
    </source>
</reference>
<feature type="transmembrane region" description="Helical" evidence="8">
    <location>
        <begin position="67"/>
        <end position="87"/>
    </location>
</feature>
<protein>
    <submittedName>
        <fullName evidence="9">Allantoin permease</fullName>
    </submittedName>
</protein>
<keyword evidence="4 8" id="KW-0812">Transmembrane</keyword>
<dbReference type="Proteomes" id="UP001218071">
    <property type="component" value="Chromosome"/>
</dbReference>
<evidence type="ECO:0000256" key="6">
    <source>
        <dbReference type="ARBA" id="ARBA00023136"/>
    </source>
</evidence>
<feature type="transmembrane region" description="Helical" evidence="8">
    <location>
        <begin position="205"/>
        <end position="223"/>
    </location>
</feature>
<feature type="transmembrane region" description="Helical" evidence="8">
    <location>
        <begin position="444"/>
        <end position="460"/>
    </location>
</feature>
<dbReference type="EMBL" id="CP063194">
    <property type="protein sequence ID" value="WCZ39837.1"/>
    <property type="molecule type" value="Genomic_DNA"/>
</dbReference>
<feature type="transmembrane region" description="Helical" evidence="8">
    <location>
        <begin position="365"/>
        <end position="386"/>
    </location>
</feature>
<sequence length="486" mass="52362">MSSYDTAPPTTAPAALGGKIEQRSVGYIPANERYGSPWNQFTLWFGANLQVTCLVTGALAFVFGGDVVWSIIGLFIGQLAGGCVMALHAAQGPRLGLPQMISSRAQFGVYGAAIPLVLIVLMYLGFSASGTVLAGQATAHLFHAPEWTGIVVFGAVSAVFAIIGYDIIHKLGRWATVISSIAFIYLIYRFFVVADVNALLHINEFSLPSFLLAMALAASWQIAYGPYVADYSRYLPVDTNPRAVFFACLGGSVLSSTIAMTFGVLLAAYVGDGFRHHEVEALVSLGSNAFIASVIYLVIALGKLCVNVLNTYGGFMSVSTIWSGLRGKTEIPPQLRVFIIVIMTAVAVTVAMWGRGNFLDAFSSFLLFLLTFFTPWSAINLVDYYVLSKERYDVPALSDPNGRYGKWNAAAIISFVLGILIQLPFVDTAFYSGPLVERLGGTDISWIIGLIVTALLYLALQPLDKRIIPPETILPPAEPEPTEPPA</sequence>
<dbReference type="InterPro" id="IPR026030">
    <property type="entry name" value="Pur-cyt_permease_Fcy2/21/22"/>
</dbReference>